<gene>
    <name evidence="1" type="ORF">KIN20_020184</name>
</gene>
<dbReference type="EMBL" id="JAHQIW010004091">
    <property type="protein sequence ID" value="KAJ1361031.1"/>
    <property type="molecule type" value="Genomic_DNA"/>
</dbReference>
<accession>A0AAD5QVF7</accession>
<keyword evidence="2" id="KW-1185">Reference proteome</keyword>
<comment type="caution">
    <text evidence="1">The sequence shown here is derived from an EMBL/GenBank/DDBJ whole genome shotgun (WGS) entry which is preliminary data.</text>
</comment>
<evidence type="ECO:0000313" key="1">
    <source>
        <dbReference type="EMBL" id="KAJ1361031.1"/>
    </source>
</evidence>
<organism evidence="1 2">
    <name type="scientific">Parelaphostrongylus tenuis</name>
    <name type="common">Meningeal worm</name>
    <dbReference type="NCBI Taxonomy" id="148309"/>
    <lineage>
        <taxon>Eukaryota</taxon>
        <taxon>Metazoa</taxon>
        <taxon>Ecdysozoa</taxon>
        <taxon>Nematoda</taxon>
        <taxon>Chromadorea</taxon>
        <taxon>Rhabditida</taxon>
        <taxon>Rhabditina</taxon>
        <taxon>Rhabditomorpha</taxon>
        <taxon>Strongyloidea</taxon>
        <taxon>Metastrongylidae</taxon>
        <taxon>Parelaphostrongylus</taxon>
    </lineage>
</organism>
<dbReference type="Proteomes" id="UP001196413">
    <property type="component" value="Unassembled WGS sequence"/>
</dbReference>
<reference evidence="1" key="1">
    <citation type="submission" date="2021-06" db="EMBL/GenBank/DDBJ databases">
        <title>Parelaphostrongylus tenuis whole genome reference sequence.</title>
        <authorList>
            <person name="Garwood T.J."/>
            <person name="Larsen P.A."/>
            <person name="Fountain-Jones N.M."/>
            <person name="Garbe J.R."/>
            <person name="Macchietto M.G."/>
            <person name="Kania S.A."/>
            <person name="Gerhold R.W."/>
            <person name="Richards J.E."/>
            <person name="Wolf T.M."/>
        </authorList>
    </citation>
    <scope>NUCLEOTIDE SEQUENCE</scope>
    <source>
        <strain evidence="1">MNPRO001-30</strain>
        <tissue evidence="1">Meninges</tissue>
    </source>
</reference>
<name>A0AAD5QVF7_PARTN</name>
<protein>
    <submittedName>
        <fullName evidence="1">Uncharacterized protein</fullName>
    </submittedName>
</protein>
<evidence type="ECO:0000313" key="2">
    <source>
        <dbReference type="Proteomes" id="UP001196413"/>
    </source>
</evidence>
<sequence>MEVIFLKHMKNMSLFVRPLRKGRRSAQKKRLLCLIVLFMCSISAYIAFHLDYRCIHEEVIKTDSSTMLADEFCFYHLRFRRIFAIKK</sequence>
<proteinExistence type="predicted"/>
<dbReference type="AlphaFoldDB" id="A0AAD5QVF7"/>